<organism evidence="3 4">
    <name type="scientific">Cyclocybe aegerita</name>
    <name type="common">Black poplar mushroom</name>
    <name type="synonym">Agrocybe aegerita</name>
    <dbReference type="NCBI Taxonomy" id="1973307"/>
    <lineage>
        <taxon>Eukaryota</taxon>
        <taxon>Fungi</taxon>
        <taxon>Dikarya</taxon>
        <taxon>Basidiomycota</taxon>
        <taxon>Agaricomycotina</taxon>
        <taxon>Agaricomycetes</taxon>
        <taxon>Agaricomycetidae</taxon>
        <taxon>Agaricales</taxon>
        <taxon>Agaricineae</taxon>
        <taxon>Bolbitiaceae</taxon>
        <taxon>Cyclocybe</taxon>
    </lineage>
</organism>
<protein>
    <submittedName>
        <fullName evidence="3">Uncharacterized protein</fullName>
    </submittedName>
</protein>
<evidence type="ECO:0000256" key="2">
    <source>
        <dbReference type="SAM" id="SignalP"/>
    </source>
</evidence>
<feature type="chain" id="PRO_5035823676" evidence="2">
    <location>
        <begin position="26"/>
        <end position="1003"/>
    </location>
</feature>
<comment type="caution">
    <text evidence="3">The sequence shown here is derived from an EMBL/GenBank/DDBJ whole genome shotgun (WGS) entry which is preliminary data.</text>
</comment>
<keyword evidence="4" id="KW-1185">Reference proteome</keyword>
<proteinExistence type="predicted"/>
<feature type="region of interest" description="Disordered" evidence="1">
    <location>
        <begin position="449"/>
        <end position="510"/>
    </location>
</feature>
<feature type="compositionally biased region" description="Pro residues" evidence="1">
    <location>
        <begin position="449"/>
        <end position="465"/>
    </location>
</feature>
<keyword evidence="2" id="KW-0732">Signal</keyword>
<evidence type="ECO:0000256" key="1">
    <source>
        <dbReference type="SAM" id="MobiDB-lite"/>
    </source>
</evidence>
<name>A0A8S0VT77_CYCAE</name>
<dbReference type="Proteomes" id="UP000467700">
    <property type="component" value="Unassembled WGS sequence"/>
</dbReference>
<evidence type="ECO:0000313" key="3">
    <source>
        <dbReference type="EMBL" id="CAA7268289.1"/>
    </source>
</evidence>
<feature type="compositionally biased region" description="Acidic residues" evidence="1">
    <location>
        <begin position="471"/>
        <end position="486"/>
    </location>
</feature>
<feature type="signal peptide" evidence="2">
    <location>
        <begin position="1"/>
        <end position="25"/>
    </location>
</feature>
<accession>A0A8S0VT77</accession>
<dbReference type="EMBL" id="CACVBS010000067">
    <property type="protein sequence ID" value="CAA7268289.1"/>
    <property type="molecule type" value="Genomic_DNA"/>
</dbReference>
<dbReference type="OrthoDB" id="73875at2759"/>
<evidence type="ECO:0000313" key="4">
    <source>
        <dbReference type="Proteomes" id="UP000467700"/>
    </source>
</evidence>
<reference evidence="3 4" key="1">
    <citation type="submission" date="2020-01" db="EMBL/GenBank/DDBJ databases">
        <authorList>
            <person name="Gupta K D."/>
        </authorList>
    </citation>
    <scope>NUCLEOTIDE SEQUENCE [LARGE SCALE GENOMIC DNA]</scope>
</reference>
<gene>
    <name evidence="3" type="ORF">AAE3_LOCUS10496</name>
</gene>
<sequence length="1003" mass="107005">MLPLLSAVRFSLLGVFLFQCPRTHAQLLDDALLRQLGLAGMRIEPGPMSDGPAVIVPLSTPTLPTATSTSDSVSVTSTAPVTSISISVSASQSSELVVPTTVAVNATNATNSTSTAPAKRALLQCLKTSVEGSCTNLASNCLDSVNDGNRNNLWGIRSCVLAATCYGVGDLISSVRCQTGFTITNADQGSLDYNIYAAAVGDCAWAPGGCPVTQQNFIDWFYTTLSSINTSSWPSSVDVVIGYWSAIRSWTATGDTVPYVNLNDWYHFSSFPTAPPTTTSNVPVYTPIAWNPNPIPPVTAISQTFVAAGTTVVIPKPTTVTVTVTVAGSTLTVAPGGQVVGTVPTGVSQPEAVPPVWNNNPIIPTTTGSATFISGTWTSIVALPTSTDTPVTVNGPPDDGDDDDSNDSWLLVLLALLLGGGMGIVGSVPASVAVIGAVFPAPVPPPGWPEDGPWVPPVVSPPPGGNGPTEPDPDDPDDDDGPDDPDVCYWTLPPFDSPYDGESGPDPDEDEDEAFVRRAAINYGNYGNSTNTTVTFSRLFRRADKRRIRLGSCNEDPEEKNPQSLLVSTWYSINNPAVNPPVATSNTALYITVDARHTSGDGRVKEHLFGFQYVTEFFREEFPNNADCTWLKTDVWDVDPDGNGPLRTQMITTIDQRTNMVWADRALNRAKSYVVNNDRPLASLPPFDKEIKAIADLQPGNPTSRKNAGEVQTLIRAFGGLAQYFNLNAAELRSTGARVQRLLALVTPTTPLYPPLDTRFNNFLSRTYGLYTARTTSRGINMLNAFNGRLDTLLAQASNTNPPPTVPPVVPQCWPVYHDQGIVGRILGSTINAQALVPAPIPHPPCNTAGETGSFILFDDANGGGPVLYAGDPQHRIQATGTQHYILQKPGRQYTDTHLGPFYGPTCNGIYWLVAPTATGSPPTKWGMDCPNGAAGPATARVYPVDPNGSRLACLFNNHNDGTNRFEIDCGPNQQAVFNCITHMNTQDGVNWVASVPDLRFRG</sequence>
<dbReference type="AlphaFoldDB" id="A0A8S0VT77"/>